<accession>B9YCZ8</accession>
<reference evidence="1 2" key="1">
    <citation type="submission" date="2008-12" db="EMBL/GenBank/DDBJ databases">
        <authorList>
            <person name="Fulton L."/>
            <person name="Clifton S."/>
            <person name="Fulton B."/>
            <person name="Xu J."/>
            <person name="Minx P."/>
            <person name="Pepin K.H."/>
            <person name="Johnson M."/>
            <person name="Bhonagiri V."/>
            <person name="Nash W.E."/>
            <person name="Mardis E.R."/>
            <person name="Wilson R.K."/>
        </authorList>
    </citation>
    <scope>NUCLEOTIDE SEQUENCE [LARGE SCALE GENOMIC DNA]</scope>
    <source>
        <strain evidence="1 2">DSM 12042</strain>
    </source>
</reference>
<evidence type="ECO:0000313" key="2">
    <source>
        <dbReference type="Proteomes" id="UP000005950"/>
    </source>
</evidence>
<proteinExistence type="predicted"/>
<dbReference type="AlphaFoldDB" id="B9YCZ8"/>
<protein>
    <submittedName>
        <fullName evidence="1">Uncharacterized protein</fullName>
    </submittedName>
</protein>
<gene>
    <name evidence="1" type="ORF">HOLDEFILI_03711</name>
</gene>
<name>B9YCZ8_9FIRM</name>
<dbReference type="EMBL" id="ACCF01000234">
    <property type="protein sequence ID" value="EEF66141.1"/>
    <property type="molecule type" value="Genomic_DNA"/>
</dbReference>
<reference evidence="1 2" key="2">
    <citation type="submission" date="2009-02" db="EMBL/GenBank/DDBJ databases">
        <title>Draft genome sequence of Holdemania filiformis DSM 12042.</title>
        <authorList>
            <person name="Sudarsanam P."/>
            <person name="Ley R."/>
            <person name="Guruge J."/>
            <person name="Turnbaugh P.J."/>
            <person name="Mahowald M."/>
            <person name="Liep D."/>
            <person name="Gordon J."/>
        </authorList>
    </citation>
    <scope>NUCLEOTIDE SEQUENCE [LARGE SCALE GENOMIC DNA]</scope>
    <source>
        <strain evidence="1 2">DSM 12042</strain>
    </source>
</reference>
<dbReference type="STRING" id="545696.HOLDEFILI_03711"/>
<dbReference type="HOGENOM" id="CLU_3136499_0_0_9"/>
<dbReference type="Proteomes" id="UP000005950">
    <property type="component" value="Unassembled WGS sequence"/>
</dbReference>
<sequence length="49" mass="6020">MGKLYHTPVWISIFFHERSGPVSPCDGRLRKKTNKKPRRIFFRKMRLRF</sequence>
<comment type="caution">
    <text evidence="1">The sequence shown here is derived from an EMBL/GenBank/DDBJ whole genome shotgun (WGS) entry which is preliminary data.</text>
</comment>
<organism evidence="1 2">
    <name type="scientific">Holdemania filiformis DSM 12042</name>
    <dbReference type="NCBI Taxonomy" id="545696"/>
    <lineage>
        <taxon>Bacteria</taxon>
        <taxon>Bacillati</taxon>
        <taxon>Bacillota</taxon>
        <taxon>Erysipelotrichia</taxon>
        <taxon>Erysipelotrichales</taxon>
        <taxon>Erysipelotrichaceae</taxon>
        <taxon>Holdemania</taxon>
    </lineage>
</organism>
<evidence type="ECO:0000313" key="1">
    <source>
        <dbReference type="EMBL" id="EEF66141.1"/>
    </source>
</evidence>